<dbReference type="EMBL" id="CAJOBP010000354">
    <property type="protein sequence ID" value="CAF4166569.1"/>
    <property type="molecule type" value="Genomic_DNA"/>
</dbReference>
<evidence type="ECO:0000313" key="7">
    <source>
        <dbReference type="EMBL" id="CAF4272766.1"/>
    </source>
</evidence>
<dbReference type="EMBL" id="CAJNYU010001355">
    <property type="protein sequence ID" value="CAF3429118.1"/>
    <property type="molecule type" value="Genomic_DNA"/>
</dbReference>
<dbReference type="EMBL" id="CAJOBS010000716">
    <property type="protein sequence ID" value="CAF4630706.1"/>
    <property type="molecule type" value="Genomic_DNA"/>
</dbReference>
<dbReference type="Proteomes" id="UP000663872">
    <property type="component" value="Unassembled WGS sequence"/>
</dbReference>
<dbReference type="OrthoDB" id="9996197at2759"/>
<gene>
    <name evidence="2" type="ORF">FME351_LOCUS11653</name>
    <name evidence="4" type="ORF">GRG538_LOCUS24668</name>
    <name evidence="7" type="ORF">HFQ381_LOCUS11781</name>
    <name evidence="3" type="ORF">KIK155_LOCUS14805</name>
    <name evidence="5" type="ORF">LUA448_LOCUS32531</name>
    <name evidence="9" type="ORF">QYT958_LOCUS3049</name>
    <name evidence="1" type="ORF">TIS948_LOCUS24208</name>
    <name evidence="10" type="ORF">TOA249_LOCUS12579</name>
    <name evidence="8" type="ORF">TSG867_LOCUS17336</name>
    <name evidence="6" type="ORF">UJA718_LOCUS4417</name>
</gene>
<dbReference type="Proteomes" id="UP000663848">
    <property type="component" value="Unassembled WGS sequence"/>
</dbReference>
<dbReference type="Proteomes" id="UP000663825">
    <property type="component" value="Unassembled WGS sequence"/>
</dbReference>
<organism evidence="8 11">
    <name type="scientific">Rotaria socialis</name>
    <dbReference type="NCBI Taxonomy" id="392032"/>
    <lineage>
        <taxon>Eukaryota</taxon>
        <taxon>Metazoa</taxon>
        <taxon>Spiralia</taxon>
        <taxon>Gnathifera</taxon>
        <taxon>Rotifera</taxon>
        <taxon>Eurotatoria</taxon>
        <taxon>Bdelloidea</taxon>
        <taxon>Philodinida</taxon>
        <taxon>Philodinidae</taxon>
        <taxon>Rotaria</taxon>
    </lineage>
</organism>
<evidence type="ECO:0000313" key="5">
    <source>
        <dbReference type="EMBL" id="CAF3642538.1"/>
    </source>
</evidence>
<dbReference type="Proteomes" id="UP000663869">
    <property type="component" value="Unassembled WGS sequence"/>
</dbReference>
<comment type="caution">
    <text evidence="8">The sequence shown here is derived from an EMBL/GenBank/DDBJ whole genome shotgun (WGS) entry which is preliminary data.</text>
</comment>
<dbReference type="Proteomes" id="UP000663873">
    <property type="component" value="Unassembled WGS sequence"/>
</dbReference>
<accession>A0A820SFG9</accession>
<dbReference type="Proteomes" id="UP000663833">
    <property type="component" value="Unassembled WGS sequence"/>
</dbReference>
<dbReference type="Proteomes" id="UP000663865">
    <property type="component" value="Unassembled WGS sequence"/>
</dbReference>
<dbReference type="EMBL" id="CAJOBQ010001102">
    <property type="protein sequence ID" value="CAF4455378.1"/>
    <property type="molecule type" value="Genomic_DNA"/>
</dbReference>
<evidence type="ECO:0000313" key="2">
    <source>
        <dbReference type="EMBL" id="CAF3429118.1"/>
    </source>
</evidence>
<evidence type="ECO:0000313" key="6">
    <source>
        <dbReference type="EMBL" id="CAF4166569.1"/>
    </source>
</evidence>
<evidence type="ECO:0000313" key="12">
    <source>
        <dbReference type="Proteomes" id="UP000663873"/>
    </source>
</evidence>
<evidence type="ECO:0000313" key="9">
    <source>
        <dbReference type="EMBL" id="CAF4481211.1"/>
    </source>
</evidence>
<dbReference type="EMBL" id="CAJNYD010004845">
    <property type="protein sequence ID" value="CAF3642538.1"/>
    <property type="molecule type" value="Genomic_DNA"/>
</dbReference>
<proteinExistence type="predicted"/>
<name>A0A820SFG9_9BILA</name>
<dbReference type="EMBL" id="CAJNYT010004172">
    <property type="protein sequence ID" value="CAF3640921.1"/>
    <property type="molecule type" value="Genomic_DNA"/>
</dbReference>
<evidence type="ECO:0000313" key="1">
    <source>
        <dbReference type="EMBL" id="CAF3361388.1"/>
    </source>
</evidence>
<dbReference type="EMBL" id="CAJOBR010000208">
    <property type="protein sequence ID" value="CAF4481211.1"/>
    <property type="molecule type" value="Genomic_DNA"/>
</dbReference>
<evidence type="ECO:0000313" key="10">
    <source>
        <dbReference type="EMBL" id="CAF4630706.1"/>
    </source>
</evidence>
<evidence type="ECO:0000313" key="3">
    <source>
        <dbReference type="EMBL" id="CAF3485715.1"/>
    </source>
</evidence>
<dbReference type="Proteomes" id="UP000663838">
    <property type="component" value="Unassembled WGS sequence"/>
</dbReference>
<evidence type="ECO:0000313" key="4">
    <source>
        <dbReference type="EMBL" id="CAF3640921.1"/>
    </source>
</evidence>
<dbReference type="Proteomes" id="UP000663862">
    <property type="component" value="Unassembled WGS sequence"/>
</dbReference>
<keyword evidence="12" id="KW-1185">Reference proteome</keyword>
<dbReference type="Proteomes" id="UP000663851">
    <property type="component" value="Unassembled WGS sequence"/>
</dbReference>
<protein>
    <submittedName>
        <fullName evidence="8">Uncharacterized protein</fullName>
    </submittedName>
</protein>
<dbReference type="AlphaFoldDB" id="A0A820SFG9"/>
<sequence>MIELRSYFGQYADDQSYLSSIEFNRGGNATSLIISSPHGGFLGANLTLKKSSNNETLSTILTELPVAGCYNDTVKQCVYTLKDCLKSSNKTISYHADARCVIDRSSTLSMYLLTRSIAKAFVSNHHPFTILNKLTRQYVDPAENLLLGTFLLESAIRVYFDYHRLIAMAKEAIRSPSRGLFIEFIFHRHSQTVQLGYGFDPFSSSRLSKPLESTMRELISRSGPSVIIGNSSLAYFLRLNGFDYVIPMEQSQQQRQIRYLLSTYSTRMHADQRFNAILFSYPIERLRKHSIEKEAKRIAKAIEQFIQTNNIKILSSFASPSLSANRIVWLFLLFLSQCCTILYNYH</sequence>
<dbReference type="EMBL" id="CAJOBO010000689">
    <property type="protein sequence ID" value="CAF4272766.1"/>
    <property type="molecule type" value="Genomic_DNA"/>
</dbReference>
<dbReference type="EMBL" id="CAJNXB010004169">
    <property type="protein sequence ID" value="CAF3361388.1"/>
    <property type="molecule type" value="Genomic_DNA"/>
</dbReference>
<evidence type="ECO:0000313" key="11">
    <source>
        <dbReference type="Proteomes" id="UP000663862"/>
    </source>
</evidence>
<dbReference type="EMBL" id="CAJNYV010002520">
    <property type="protein sequence ID" value="CAF3485715.1"/>
    <property type="molecule type" value="Genomic_DNA"/>
</dbReference>
<evidence type="ECO:0000313" key="8">
    <source>
        <dbReference type="EMBL" id="CAF4455378.1"/>
    </source>
</evidence>
<reference evidence="8" key="1">
    <citation type="submission" date="2021-02" db="EMBL/GenBank/DDBJ databases">
        <authorList>
            <person name="Nowell W R."/>
        </authorList>
    </citation>
    <scope>NUCLEOTIDE SEQUENCE</scope>
</reference>